<evidence type="ECO:0000313" key="3">
    <source>
        <dbReference type="Proteomes" id="UP000011115"/>
    </source>
</evidence>
<evidence type="ECO:0000259" key="1">
    <source>
        <dbReference type="Pfam" id="PF14111"/>
    </source>
</evidence>
<dbReference type="EnsemblPlants" id="PGSC0003DMT400094931">
    <property type="protein sequence ID" value="PGSC0003DMT400094931"/>
    <property type="gene ID" value="PGSC0003DMG400044502"/>
</dbReference>
<reference evidence="3" key="1">
    <citation type="journal article" date="2011" name="Nature">
        <title>Genome sequence and analysis of the tuber crop potato.</title>
        <authorList>
            <consortium name="The Potato Genome Sequencing Consortium"/>
        </authorList>
    </citation>
    <scope>NUCLEOTIDE SEQUENCE [LARGE SCALE GENOMIC DNA]</scope>
    <source>
        <strain evidence="3">cv. DM1-3 516 R44</strain>
    </source>
</reference>
<reference evidence="2" key="2">
    <citation type="submission" date="2015-06" db="UniProtKB">
        <authorList>
            <consortium name="EnsemblPlants"/>
        </authorList>
    </citation>
    <scope>IDENTIFICATION</scope>
    <source>
        <strain evidence="2">DM1-3 516 R44</strain>
    </source>
</reference>
<dbReference type="InterPro" id="IPR040256">
    <property type="entry name" value="At4g02000-like"/>
</dbReference>
<dbReference type="InParanoid" id="M1DV70"/>
<sequence length="227" mass="25765">MVTSDGGQPSSGVGLQLSNCDFPLLPSIQYASILNPTLPKGKSFVDSVKTNFEMDIIEDKSLLKDITYVEGVPQVNWTEQEVIKMTCIEKLKFTVIGKFSYEWTDLDELRRIIPQQCELKGECVIGLLRSKHILIRLTKQEDYVSMILKGVFYINCSDGYFYLMCTLIYDSRFKVSEETTMAMTWISFPNLLPTFFVKEVLFSIASAVGKPIHLDQATIKKTRPSCV</sequence>
<organism evidence="2 3">
    <name type="scientific">Solanum tuberosum</name>
    <name type="common">Potato</name>
    <dbReference type="NCBI Taxonomy" id="4113"/>
    <lineage>
        <taxon>Eukaryota</taxon>
        <taxon>Viridiplantae</taxon>
        <taxon>Streptophyta</taxon>
        <taxon>Embryophyta</taxon>
        <taxon>Tracheophyta</taxon>
        <taxon>Spermatophyta</taxon>
        <taxon>Magnoliopsida</taxon>
        <taxon>eudicotyledons</taxon>
        <taxon>Gunneridae</taxon>
        <taxon>Pentapetalae</taxon>
        <taxon>asterids</taxon>
        <taxon>lamiids</taxon>
        <taxon>Solanales</taxon>
        <taxon>Solanaceae</taxon>
        <taxon>Solanoideae</taxon>
        <taxon>Solaneae</taxon>
        <taxon>Solanum</taxon>
    </lineage>
</organism>
<feature type="domain" description="DUF4283" evidence="1">
    <location>
        <begin position="89"/>
        <end position="176"/>
    </location>
</feature>
<name>M1DV70_SOLTU</name>
<proteinExistence type="predicted"/>
<dbReference type="Gramene" id="PGSC0003DMT400094931">
    <property type="protein sequence ID" value="PGSC0003DMT400094931"/>
    <property type="gene ID" value="PGSC0003DMG400044502"/>
</dbReference>
<dbReference type="PANTHER" id="PTHR31286:SF79">
    <property type="entry name" value="N-6 ADENINE-SPECIFIC DNA METHYLASE"/>
    <property type="match status" value="1"/>
</dbReference>
<dbReference type="Pfam" id="PF14111">
    <property type="entry name" value="DUF4283"/>
    <property type="match status" value="1"/>
</dbReference>
<accession>M1DV70</accession>
<dbReference type="InterPro" id="IPR025558">
    <property type="entry name" value="DUF4283"/>
</dbReference>
<dbReference type="AlphaFoldDB" id="M1DV70"/>
<dbReference type="PANTHER" id="PTHR31286">
    <property type="entry name" value="GLYCINE-RICH CELL WALL STRUCTURAL PROTEIN 1.8-LIKE"/>
    <property type="match status" value="1"/>
</dbReference>
<evidence type="ECO:0000313" key="2">
    <source>
        <dbReference type="EnsemblPlants" id="PGSC0003DMT400094931"/>
    </source>
</evidence>
<protein>
    <recommendedName>
        <fullName evidence="1">DUF4283 domain-containing protein</fullName>
    </recommendedName>
</protein>
<dbReference type="HOGENOM" id="CLU_1221504_0_0_1"/>
<dbReference type="PaxDb" id="4113-PGSC0003DMT400094931"/>
<dbReference type="Proteomes" id="UP000011115">
    <property type="component" value="Unassembled WGS sequence"/>
</dbReference>
<keyword evidence="3" id="KW-1185">Reference proteome</keyword>